<evidence type="ECO:0000256" key="3">
    <source>
        <dbReference type="ARBA" id="ARBA00022575"/>
    </source>
</evidence>
<keyword evidence="11" id="KW-1185">Reference proteome</keyword>
<evidence type="ECO:0000256" key="9">
    <source>
        <dbReference type="ARBA" id="ARBA00049401"/>
    </source>
</evidence>
<evidence type="ECO:0000256" key="2">
    <source>
        <dbReference type="ARBA" id="ARBA00009881"/>
    </source>
</evidence>
<evidence type="ECO:0000256" key="1">
    <source>
        <dbReference type="ARBA" id="ARBA00001917"/>
    </source>
</evidence>
<keyword evidence="3" id="KW-0216">Detoxification</keyword>
<reference evidence="10 11" key="1">
    <citation type="submission" date="2023-03" db="EMBL/GenBank/DDBJ databases">
        <authorList>
            <person name="Kaur S."/>
            <person name="Espinosa-Saiz D."/>
            <person name="Velazquez E."/>
            <person name="Menendez E."/>
            <person name="diCenzo G.C."/>
        </authorList>
    </citation>
    <scope>NUCLEOTIDE SEQUENCE [LARGE SCALE GENOMIC DNA]</scope>
    <source>
        <strain evidence="10 11">LMG 27395</strain>
        <plasmid evidence="10 11">unnamed</plasmid>
    </source>
</reference>
<dbReference type="Gene3D" id="3.20.20.70">
    <property type="entry name" value="Aldolase class I"/>
    <property type="match status" value="1"/>
</dbReference>
<comment type="similarity">
    <text evidence="2">Belongs to the nitronate monooxygenase family. NMO class I subfamily.</text>
</comment>
<dbReference type="InterPro" id="IPR004136">
    <property type="entry name" value="NMO"/>
</dbReference>
<accession>A0ABY8D435</accession>
<geneLocation type="plasmid" evidence="10 11">
    <name>unnamed</name>
</geneLocation>
<organism evidence="10 11">
    <name type="scientific">Sinorhizobium numidicum</name>
    <dbReference type="NCBI Taxonomy" id="680248"/>
    <lineage>
        <taxon>Bacteria</taxon>
        <taxon>Pseudomonadati</taxon>
        <taxon>Pseudomonadota</taxon>
        <taxon>Alphaproteobacteria</taxon>
        <taxon>Hyphomicrobiales</taxon>
        <taxon>Rhizobiaceae</taxon>
        <taxon>Sinorhizobium/Ensifer group</taxon>
        <taxon>Sinorhizobium</taxon>
    </lineage>
</organism>
<dbReference type="GO" id="GO:0004497">
    <property type="term" value="F:monooxygenase activity"/>
    <property type="evidence" value="ECO:0007669"/>
    <property type="project" value="UniProtKB-KW"/>
</dbReference>
<comment type="catalytic activity">
    <reaction evidence="9">
        <text>3 propionate 3-nitronate + 3 O2 + H2O = 3 3-oxopropanoate + 2 nitrate + nitrite + H2O2 + 3 H(+)</text>
        <dbReference type="Rhea" id="RHEA:57332"/>
        <dbReference type="ChEBI" id="CHEBI:15377"/>
        <dbReference type="ChEBI" id="CHEBI:15378"/>
        <dbReference type="ChEBI" id="CHEBI:15379"/>
        <dbReference type="ChEBI" id="CHEBI:16240"/>
        <dbReference type="ChEBI" id="CHEBI:16301"/>
        <dbReference type="ChEBI" id="CHEBI:17632"/>
        <dbReference type="ChEBI" id="CHEBI:33190"/>
        <dbReference type="ChEBI" id="CHEBI:136067"/>
    </reaction>
</comment>
<gene>
    <name evidence="10" type="ORF">PYH38_006075</name>
</gene>
<keyword evidence="6" id="KW-0560">Oxidoreductase</keyword>
<evidence type="ECO:0000313" key="10">
    <source>
        <dbReference type="EMBL" id="WEX85638.1"/>
    </source>
</evidence>
<dbReference type="SUPFAM" id="SSF51412">
    <property type="entry name" value="Inosine monophosphate dehydrogenase (IMPDH)"/>
    <property type="match status" value="1"/>
</dbReference>
<dbReference type="CDD" id="cd04730">
    <property type="entry name" value="NPD_like"/>
    <property type="match status" value="1"/>
</dbReference>
<evidence type="ECO:0000313" key="11">
    <source>
        <dbReference type="Proteomes" id="UP001235547"/>
    </source>
</evidence>
<keyword evidence="4" id="KW-0285">Flavoprotein</keyword>
<dbReference type="Proteomes" id="UP001235547">
    <property type="component" value="Plasmid unnamed"/>
</dbReference>
<comment type="cofactor">
    <cofactor evidence="1">
        <name>FMN</name>
        <dbReference type="ChEBI" id="CHEBI:58210"/>
    </cofactor>
</comment>
<evidence type="ECO:0000256" key="7">
    <source>
        <dbReference type="ARBA" id="ARBA00023033"/>
    </source>
</evidence>
<keyword evidence="5" id="KW-0288">FMN</keyword>
<dbReference type="PANTHER" id="PTHR42747:SF3">
    <property type="entry name" value="NITRONATE MONOOXYGENASE-RELATED"/>
    <property type="match status" value="1"/>
</dbReference>
<proteinExistence type="inferred from homology"/>
<sequence>MSDKLGITVPIIQAPMAGVSTPALAAEVSNAGGLGSIGVGATDAAGARAMIEELRSRTDRPFNVNLFVHGTPTTDPVREAAWLEWLGPLFAEFGAEPPKALRTIYKSFADDAEMLSMLLETRPPVISFHFGLPPDEAIRAFKANGTTLLATATSPEEARMVEQAGIDAIVAQGIEAGGHRGVFDPSLPDDGLGTFALVRLLVREGTLPVIAAGGIMDGAGIAAALGLGAIAAQLGTAFVACPESSADEAYRKALTGPGAYHTRLTRLISGRPARALANRFTALQETFDLLPPDYSIAYDAGKALHAAAKARNEHGFGAQWAGQGAPLARAMPAAKLISTLVKELEISTAALKIEVQ</sequence>
<keyword evidence="10" id="KW-0614">Plasmid</keyword>
<name>A0ABY8D435_9HYPH</name>
<keyword evidence="7 10" id="KW-0503">Monooxygenase</keyword>
<dbReference type="InterPro" id="IPR013785">
    <property type="entry name" value="Aldolase_TIM"/>
</dbReference>
<dbReference type="PANTHER" id="PTHR42747">
    <property type="entry name" value="NITRONATE MONOOXYGENASE-RELATED"/>
    <property type="match status" value="1"/>
</dbReference>
<dbReference type="Pfam" id="PF03060">
    <property type="entry name" value="NMO"/>
    <property type="match status" value="1"/>
</dbReference>
<evidence type="ECO:0000256" key="4">
    <source>
        <dbReference type="ARBA" id="ARBA00022630"/>
    </source>
</evidence>
<protein>
    <recommendedName>
        <fullName evidence="8">Propionate 3-nitronate monooxygenase</fullName>
    </recommendedName>
</protein>
<evidence type="ECO:0000256" key="6">
    <source>
        <dbReference type="ARBA" id="ARBA00023002"/>
    </source>
</evidence>
<dbReference type="EMBL" id="CP120372">
    <property type="protein sequence ID" value="WEX85638.1"/>
    <property type="molecule type" value="Genomic_DNA"/>
</dbReference>
<evidence type="ECO:0000256" key="5">
    <source>
        <dbReference type="ARBA" id="ARBA00022643"/>
    </source>
</evidence>
<evidence type="ECO:0000256" key="8">
    <source>
        <dbReference type="ARBA" id="ARBA00031155"/>
    </source>
</evidence>